<evidence type="ECO:0000256" key="15">
    <source>
        <dbReference type="ARBA" id="ARBA00023136"/>
    </source>
</evidence>
<dbReference type="Proteomes" id="UP000030512">
    <property type="component" value="Chromosome"/>
</dbReference>
<dbReference type="OrthoDB" id="9799199at2"/>
<dbReference type="EMBL" id="CP014476">
    <property type="protein sequence ID" value="AMK75026.1"/>
    <property type="molecule type" value="Genomic_DNA"/>
</dbReference>
<comment type="catalytic activity">
    <reaction evidence="1">
        <text>a 1,2-diacyl-sn-glycero-3-phosphate + CTP + H(+) = a CDP-1,2-diacyl-sn-glycerol + diphosphate</text>
        <dbReference type="Rhea" id="RHEA:16229"/>
        <dbReference type="ChEBI" id="CHEBI:15378"/>
        <dbReference type="ChEBI" id="CHEBI:33019"/>
        <dbReference type="ChEBI" id="CHEBI:37563"/>
        <dbReference type="ChEBI" id="CHEBI:58332"/>
        <dbReference type="ChEBI" id="CHEBI:58608"/>
        <dbReference type="EC" id="2.7.7.41"/>
    </reaction>
</comment>
<evidence type="ECO:0000256" key="16">
    <source>
        <dbReference type="ARBA" id="ARBA00023209"/>
    </source>
</evidence>
<dbReference type="RefSeq" id="WP_052142419.1">
    <property type="nucleotide sequence ID" value="NZ_CP014476.1"/>
</dbReference>
<keyword evidence="11 24" id="KW-0812">Transmembrane</keyword>
<dbReference type="AlphaFoldDB" id="A0A140E3Q2"/>
<evidence type="ECO:0000256" key="2">
    <source>
        <dbReference type="ARBA" id="ARBA00004651"/>
    </source>
</evidence>
<evidence type="ECO:0000256" key="20">
    <source>
        <dbReference type="ARBA" id="ARBA00032253"/>
    </source>
</evidence>
<evidence type="ECO:0000256" key="21">
    <source>
        <dbReference type="ARBA" id="ARBA00032396"/>
    </source>
</evidence>
<feature type="transmembrane region" description="Helical" evidence="24">
    <location>
        <begin position="239"/>
        <end position="258"/>
    </location>
</feature>
<dbReference type="Pfam" id="PF01148">
    <property type="entry name" value="CTP_transf_1"/>
    <property type="match status" value="1"/>
</dbReference>
<proteinExistence type="inferred from homology"/>
<evidence type="ECO:0000313" key="26">
    <source>
        <dbReference type="Proteomes" id="UP000030512"/>
    </source>
</evidence>
<name>A0A140E3Q2_9GAMM</name>
<reference evidence="25 26" key="1">
    <citation type="journal article" date="2015" name="Environ. Microbiol.">
        <title>Methane oxidation coupled to nitrate reduction under hypoxia by the Gammaproteobacterium Methylomonas denitrificans, sp. nov. type strain FJG1.</title>
        <authorList>
            <person name="Kits K.D."/>
            <person name="Klotz M.G."/>
            <person name="Stein L.Y."/>
        </authorList>
    </citation>
    <scope>NUCLEOTIDE SEQUENCE [LARGE SCALE GENOMIC DNA]</scope>
    <source>
        <strain evidence="25 26">FJG1</strain>
    </source>
</reference>
<evidence type="ECO:0000256" key="10">
    <source>
        <dbReference type="ARBA" id="ARBA00022679"/>
    </source>
</evidence>
<comment type="subcellular location">
    <subcellularLocation>
        <location evidence="2">Cell membrane</location>
        <topology evidence="2">Multi-pass membrane protein</topology>
    </subcellularLocation>
</comment>
<dbReference type="KEGG" id="mdn:JT25_000755"/>
<feature type="transmembrane region" description="Helical" evidence="24">
    <location>
        <begin position="213"/>
        <end position="233"/>
    </location>
</feature>
<dbReference type="PANTHER" id="PTHR46382:SF1">
    <property type="entry name" value="PHOSPHATIDATE CYTIDYLYLTRANSFERASE"/>
    <property type="match status" value="1"/>
</dbReference>
<evidence type="ECO:0000256" key="1">
    <source>
        <dbReference type="ARBA" id="ARBA00001698"/>
    </source>
</evidence>
<accession>A0A140E3Q2</accession>
<keyword evidence="14" id="KW-0443">Lipid metabolism</keyword>
<dbReference type="GO" id="GO:0004605">
    <property type="term" value="F:phosphatidate cytidylyltransferase activity"/>
    <property type="evidence" value="ECO:0007669"/>
    <property type="project" value="UniProtKB-EC"/>
</dbReference>
<evidence type="ECO:0000313" key="25">
    <source>
        <dbReference type="EMBL" id="AMK75026.1"/>
    </source>
</evidence>
<evidence type="ECO:0000256" key="9">
    <source>
        <dbReference type="ARBA" id="ARBA00022516"/>
    </source>
</evidence>
<evidence type="ECO:0000256" key="18">
    <source>
        <dbReference type="ARBA" id="ARBA00029893"/>
    </source>
</evidence>
<evidence type="ECO:0000256" key="6">
    <source>
        <dbReference type="ARBA" id="ARBA00012487"/>
    </source>
</evidence>
<dbReference type="GO" id="GO:0005886">
    <property type="term" value="C:plasma membrane"/>
    <property type="evidence" value="ECO:0007669"/>
    <property type="project" value="UniProtKB-SubCell"/>
</dbReference>
<evidence type="ECO:0000256" key="17">
    <source>
        <dbReference type="ARBA" id="ARBA00023264"/>
    </source>
</evidence>
<evidence type="ECO:0000256" key="14">
    <source>
        <dbReference type="ARBA" id="ARBA00023098"/>
    </source>
</evidence>
<feature type="transmembrane region" description="Helical" evidence="24">
    <location>
        <begin position="153"/>
        <end position="172"/>
    </location>
</feature>
<feature type="transmembrane region" description="Helical" evidence="24">
    <location>
        <begin position="57"/>
        <end position="82"/>
    </location>
</feature>
<dbReference type="PANTHER" id="PTHR46382">
    <property type="entry name" value="PHOSPHATIDATE CYTIDYLYLTRANSFERASE"/>
    <property type="match status" value="1"/>
</dbReference>
<keyword evidence="16" id="KW-0594">Phospholipid biosynthesis</keyword>
<keyword evidence="10" id="KW-0808">Transferase</keyword>
<gene>
    <name evidence="25" type="ORF">JT25_000755</name>
</gene>
<evidence type="ECO:0000256" key="3">
    <source>
        <dbReference type="ARBA" id="ARBA00005119"/>
    </source>
</evidence>
<keyword evidence="12" id="KW-0548">Nucleotidyltransferase</keyword>
<evidence type="ECO:0000256" key="11">
    <source>
        <dbReference type="ARBA" id="ARBA00022692"/>
    </source>
</evidence>
<evidence type="ECO:0000256" key="23">
    <source>
        <dbReference type="ARBA" id="ARBA00033406"/>
    </source>
</evidence>
<dbReference type="GO" id="GO:0016024">
    <property type="term" value="P:CDP-diacylglycerol biosynthetic process"/>
    <property type="evidence" value="ECO:0007669"/>
    <property type="project" value="TreeGrafter"/>
</dbReference>
<keyword evidence="15 24" id="KW-0472">Membrane</keyword>
<feature type="transmembrane region" description="Helical" evidence="24">
    <location>
        <begin position="120"/>
        <end position="141"/>
    </location>
</feature>
<comment type="pathway">
    <text evidence="3">Phospholipid metabolism; CDP-diacylglycerol biosynthesis; CDP-diacylglycerol from sn-glycerol 3-phosphate: step 3/3.</text>
</comment>
<evidence type="ECO:0000256" key="7">
    <source>
        <dbReference type="ARBA" id="ARBA00019373"/>
    </source>
</evidence>
<keyword evidence="9" id="KW-0444">Lipid biosynthesis</keyword>
<evidence type="ECO:0000256" key="22">
    <source>
        <dbReference type="ARBA" id="ARBA00032743"/>
    </source>
</evidence>
<keyword evidence="17" id="KW-1208">Phospholipid metabolism</keyword>
<evidence type="ECO:0000256" key="13">
    <source>
        <dbReference type="ARBA" id="ARBA00022989"/>
    </source>
</evidence>
<sequence>MTTLVANPLLNPFFAPAAERIGLLLGLSLLLICWVLRKHGRDLFRQGLFVKWRTWAIIAPLYLGAVFGGPLAIGVLVLGMTLQGLREYAELVGLVTHYRRVLKIMGITAVPVGLASLDGFYLLAPLLLLVAVAQPLAFQAVSTGIRQLALSSFGWAYIAWLLAHLVLISRYIPGGDGVLLVIGAAVALSDNAAFAVGSLFGKHKLTALSPNKTWEGVIGNLLGAYLGTGLMSFALPENLYWLLLIGLPPLIAVGSVWGDLFESAIKREAGVKDAGSWLPGFGGLLDRIDSLILVAPLSYYFLRLMI</sequence>
<organism evidence="25 26">
    <name type="scientific">Methylomonas denitrificans</name>
    <dbReference type="NCBI Taxonomy" id="1538553"/>
    <lineage>
        <taxon>Bacteria</taxon>
        <taxon>Pseudomonadati</taxon>
        <taxon>Pseudomonadota</taxon>
        <taxon>Gammaproteobacteria</taxon>
        <taxon>Methylococcales</taxon>
        <taxon>Methylococcaceae</taxon>
        <taxon>Methylomonas</taxon>
    </lineage>
</organism>
<evidence type="ECO:0000256" key="4">
    <source>
        <dbReference type="ARBA" id="ARBA00005189"/>
    </source>
</evidence>
<comment type="similarity">
    <text evidence="5">Belongs to the CDS family.</text>
</comment>
<keyword evidence="13 24" id="KW-1133">Transmembrane helix</keyword>
<evidence type="ECO:0000256" key="8">
    <source>
        <dbReference type="ARBA" id="ARBA00022475"/>
    </source>
</evidence>
<keyword evidence="26" id="KW-1185">Reference proteome</keyword>
<evidence type="ECO:0000256" key="19">
    <source>
        <dbReference type="ARBA" id="ARBA00031825"/>
    </source>
</evidence>
<evidence type="ECO:0000256" key="5">
    <source>
        <dbReference type="ARBA" id="ARBA00010185"/>
    </source>
</evidence>
<keyword evidence="8" id="KW-1003">Cell membrane</keyword>
<feature type="transmembrane region" description="Helical" evidence="24">
    <location>
        <begin position="178"/>
        <end position="201"/>
    </location>
</feature>
<protein>
    <recommendedName>
        <fullName evidence="7">Phosphatidate cytidylyltransferase</fullName>
        <ecNumber evidence="6">2.7.7.41</ecNumber>
    </recommendedName>
    <alternativeName>
        <fullName evidence="20">CDP-DAG synthase</fullName>
    </alternativeName>
    <alternativeName>
        <fullName evidence="22">CDP-DG synthase</fullName>
    </alternativeName>
    <alternativeName>
        <fullName evidence="18">CDP-diacylglycerol synthase</fullName>
    </alternativeName>
    <alternativeName>
        <fullName evidence="21">CDP-diglyceride pyrophosphorylase</fullName>
    </alternativeName>
    <alternativeName>
        <fullName evidence="23">CDP-diglyceride synthase</fullName>
    </alternativeName>
    <alternativeName>
        <fullName evidence="19">CTP:phosphatidate cytidylyltransferase</fullName>
    </alternativeName>
</protein>
<evidence type="ECO:0000256" key="24">
    <source>
        <dbReference type="SAM" id="Phobius"/>
    </source>
</evidence>
<comment type="pathway">
    <text evidence="4">Lipid metabolism.</text>
</comment>
<dbReference type="EC" id="2.7.7.41" evidence="6"/>
<feature type="transmembrane region" description="Helical" evidence="24">
    <location>
        <begin position="20"/>
        <end position="36"/>
    </location>
</feature>
<evidence type="ECO:0000256" key="12">
    <source>
        <dbReference type="ARBA" id="ARBA00022695"/>
    </source>
</evidence>
<dbReference type="STRING" id="1538553.JT25_000755"/>